<protein>
    <recommendedName>
        <fullName evidence="3">DUF551 domain-containing protein</fullName>
    </recommendedName>
</protein>
<reference evidence="1 2" key="1">
    <citation type="submission" date="2016-01" db="EMBL/GenBank/DDBJ databases">
        <authorList>
            <person name="Brown R."/>
        </authorList>
    </citation>
    <scope>NUCLEOTIDE SEQUENCE [LARGE SCALE GENOMIC DNA]</scope>
    <source>
        <strain evidence="1">Sporomusa sphaeroides DSM 2875</strain>
    </source>
</reference>
<name>A0ABM9VZU3_9FIRM</name>
<dbReference type="Proteomes" id="UP000245702">
    <property type="component" value="Unassembled WGS sequence"/>
</dbReference>
<evidence type="ECO:0000313" key="2">
    <source>
        <dbReference type="Proteomes" id="UP000245702"/>
    </source>
</evidence>
<evidence type="ECO:0008006" key="3">
    <source>
        <dbReference type="Google" id="ProtNLM"/>
    </source>
</evidence>
<keyword evidence="2" id="KW-1185">Reference proteome</keyword>
<comment type="caution">
    <text evidence="1">The sequence shown here is derived from an EMBL/GenBank/DDBJ whole genome shotgun (WGS) entry which is preliminary data.</text>
</comment>
<dbReference type="EMBL" id="FCOW01000004">
    <property type="protein sequence ID" value="CVK18435.1"/>
    <property type="molecule type" value="Genomic_DNA"/>
</dbReference>
<evidence type="ECO:0000313" key="1">
    <source>
        <dbReference type="EMBL" id="CVK18435.1"/>
    </source>
</evidence>
<gene>
    <name evidence="1" type="ORF">SSPH_01073</name>
</gene>
<dbReference type="RefSeq" id="WP_075756369.1">
    <property type="nucleotide sequence ID" value="NZ_CP146991.1"/>
</dbReference>
<proteinExistence type="predicted"/>
<accession>A0ABM9VZU3</accession>
<sequence length="121" mass="14035">MVNWKKIIEDNREEIEAALIRQWVNSLDETPGDDLRQHAVELRQDGTVLEYITEAHHTSVDILNGKSILVYQFPGARREGYIDEHYDGDTQAWIIDMQEFHPLDTDTIIDDIITEVADRAK</sequence>
<organism evidence="1 2">
    <name type="scientific">Sporomusa sphaeroides DSM 2875</name>
    <dbReference type="NCBI Taxonomy" id="1337886"/>
    <lineage>
        <taxon>Bacteria</taxon>
        <taxon>Bacillati</taxon>
        <taxon>Bacillota</taxon>
        <taxon>Negativicutes</taxon>
        <taxon>Selenomonadales</taxon>
        <taxon>Sporomusaceae</taxon>
        <taxon>Sporomusa</taxon>
    </lineage>
</organism>